<proteinExistence type="inferred from homology"/>
<keyword evidence="4" id="KW-0324">Glycolysis</keyword>
<accession>A0ABQ9XT71</accession>
<keyword evidence="6" id="KW-1185">Reference proteome</keyword>
<dbReference type="InterPro" id="IPR022896">
    <property type="entry name" value="TrioseP_Isoase_bac/euk"/>
</dbReference>
<dbReference type="PROSITE" id="PS00171">
    <property type="entry name" value="TIM_1"/>
    <property type="match status" value="1"/>
</dbReference>
<dbReference type="HAMAP" id="MF_00147_B">
    <property type="entry name" value="TIM_B"/>
    <property type="match status" value="1"/>
</dbReference>
<dbReference type="PANTHER" id="PTHR21139">
    <property type="entry name" value="TRIOSEPHOSPHATE ISOMERASE"/>
    <property type="match status" value="1"/>
</dbReference>
<dbReference type="InterPro" id="IPR020861">
    <property type="entry name" value="Triosephosphate_isomerase_AS"/>
</dbReference>
<evidence type="ECO:0000313" key="5">
    <source>
        <dbReference type="EMBL" id="KAK2954671.1"/>
    </source>
</evidence>
<comment type="catalytic activity">
    <reaction evidence="4">
        <text>D-glyceraldehyde 3-phosphate = dihydroxyacetone phosphate</text>
        <dbReference type="Rhea" id="RHEA:18585"/>
        <dbReference type="ChEBI" id="CHEBI:57642"/>
        <dbReference type="ChEBI" id="CHEBI:59776"/>
        <dbReference type="EC" id="5.3.1.1"/>
    </reaction>
</comment>
<dbReference type="SUPFAM" id="SSF51351">
    <property type="entry name" value="Triosephosphate isomerase (TIM)"/>
    <property type="match status" value="1"/>
</dbReference>
<reference evidence="5 6" key="1">
    <citation type="journal article" date="2022" name="bioRxiv">
        <title>Genomics of Preaxostyla Flagellates Illuminates Evolutionary Transitions and the Path Towards Mitochondrial Loss.</title>
        <authorList>
            <person name="Novak L.V.F."/>
            <person name="Treitli S.C."/>
            <person name="Pyrih J."/>
            <person name="Halakuc P."/>
            <person name="Pipaliya S.V."/>
            <person name="Vacek V."/>
            <person name="Brzon O."/>
            <person name="Soukal P."/>
            <person name="Eme L."/>
            <person name="Dacks J.B."/>
            <person name="Karnkowska A."/>
            <person name="Elias M."/>
            <person name="Hampl V."/>
        </authorList>
    </citation>
    <scope>NUCLEOTIDE SEQUENCE [LARGE SCALE GENOMIC DNA]</scope>
    <source>
        <strain evidence="5">NAU3</strain>
        <tissue evidence="5">Gut</tissue>
    </source>
</reference>
<protein>
    <recommendedName>
        <fullName evidence="4">Triosephosphate isomerase</fullName>
        <ecNumber evidence="4">5.3.1.1</ecNumber>
    </recommendedName>
</protein>
<dbReference type="Pfam" id="PF00121">
    <property type="entry name" value="TIM"/>
    <property type="match status" value="1"/>
</dbReference>
<dbReference type="InterPro" id="IPR013785">
    <property type="entry name" value="Aldolase_TIM"/>
</dbReference>
<name>A0ABQ9XT71_9EUKA</name>
<comment type="pathway">
    <text evidence="4">Carbohydrate degradation; glycolysis; D-glyceraldehyde 3-phosphate from glycerone phosphate: step 1/1.</text>
</comment>
<dbReference type="PROSITE" id="PS51440">
    <property type="entry name" value="TIM_2"/>
    <property type="match status" value="1"/>
</dbReference>
<dbReference type="PANTHER" id="PTHR21139:SF2">
    <property type="entry name" value="TRIOSEPHOSPHATE ISOMERASE"/>
    <property type="match status" value="1"/>
</dbReference>
<comment type="similarity">
    <text evidence="1 4">Belongs to the triosephosphate isomerase family.</text>
</comment>
<dbReference type="Proteomes" id="UP001281761">
    <property type="component" value="Unassembled WGS sequence"/>
</dbReference>
<sequence>MSRKPWVGGNWKCNGTKASVDALIKTLNESDVPDKTKCDVIVAPSHIFLTHVLSTINPRFVVSAQDCNQFGNGAYTGSHSPQMLKDCGITTVIIGHSERRDVFRETDEEIGQKIALALKEGFDVVPCIGEHLAERQAGKTNDVLFPQMKAIAANVKPEEWSRVVIAYEPVWAIGTGVVATPQQAQDTQKDLREWIAKNVSEEVAKSVRIVYGGSVNGANSSELSSQPDVDGFLVGGASLKPEFATIVKNIAIAKSQ</sequence>
<dbReference type="GO" id="GO:0004807">
    <property type="term" value="F:triose-phosphate isomerase activity"/>
    <property type="evidence" value="ECO:0007669"/>
    <property type="project" value="UniProtKB-EC"/>
</dbReference>
<dbReference type="InterPro" id="IPR035990">
    <property type="entry name" value="TIM_sf"/>
</dbReference>
<evidence type="ECO:0000256" key="2">
    <source>
        <dbReference type="ARBA" id="ARBA00011738"/>
    </source>
</evidence>
<evidence type="ECO:0000313" key="6">
    <source>
        <dbReference type="Proteomes" id="UP001281761"/>
    </source>
</evidence>
<dbReference type="InterPro" id="IPR000652">
    <property type="entry name" value="Triosephosphate_isomerase"/>
</dbReference>
<dbReference type="CDD" id="cd00311">
    <property type="entry name" value="TIM"/>
    <property type="match status" value="1"/>
</dbReference>
<comment type="subunit">
    <text evidence="2">Homodimer.</text>
</comment>
<comment type="caution">
    <text evidence="5">The sequence shown here is derived from an EMBL/GenBank/DDBJ whole genome shotgun (WGS) entry which is preliminary data.</text>
</comment>
<keyword evidence="3 4" id="KW-0413">Isomerase</keyword>
<dbReference type="NCBIfam" id="TIGR00419">
    <property type="entry name" value="tim"/>
    <property type="match status" value="1"/>
</dbReference>
<gene>
    <name evidence="5" type="ORF">BLNAU_10326</name>
</gene>
<organism evidence="5 6">
    <name type="scientific">Blattamonas nauphoetae</name>
    <dbReference type="NCBI Taxonomy" id="2049346"/>
    <lineage>
        <taxon>Eukaryota</taxon>
        <taxon>Metamonada</taxon>
        <taxon>Preaxostyla</taxon>
        <taxon>Oxymonadida</taxon>
        <taxon>Blattamonas</taxon>
    </lineage>
</organism>
<comment type="pathway">
    <text evidence="4">Carbohydrate biosynthesis; gluconeogenesis.</text>
</comment>
<keyword evidence="4" id="KW-0312">Gluconeogenesis</keyword>
<dbReference type="Gene3D" id="3.20.20.70">
    <property type="entry name" value="Aldolase class I"/>
    <property type="match status" value="1"/>
</dbReference>
<evidence type="ECO:0000256" key="4">
    <source>
        <dbReference type="RuleBase" id="RU363013"/>
    </source>
</evidence>
<dbReference type="EC" id="5.3.1.1" evidence="4"/>
<dbReference type="EMBL" id="JARBJD010000075">
    <property type="protein sequence ID" value="KAK2954671.1"/>
    <property type="molecule type" value="Genomic_DNA"/>
</dbReference>
<evidence type="ECO:0000256" key="1">
    <source>
        <dbReference type="ARBA" id="ARBA00007422"/>
    </source>
</evidence>
<evidence type="ECO:0000256" key="3">
    <source>
        <dbReference type="ARBA" id="ARBA00023235"/>
    </source>
</evidence>